<protein>
    <submittedName>
        <fullName evidence="3">YdcF family protein</fullName>
    </submittedName>
</protein>
<dbReference type="RefSeq" id="WP_332288525.1">
    <property type="nucleotide sequence ID" value="NZ_JAZIBG010000019.1"/>
</dbReference>
<dbReference type="CDD" id="cd06259">
    <property type="entry name" value="YdcF-like"/>
    <property type="match status" value="1"/>
</dbReference>
<dbReference type="InterPro" id="IPR003848">
    <property type="entry name" value="DUF218"/>
</dbReference>
<evidence type="ECO:0000313" key="4">
    <source>
        <dbReference type="Proteomes" id="UP001336250"/>
    </source>
</evidence>
<dbReference type="PANTHER" id="PTHR30336">
    <property type="entry name" value="INNER MEMBRANE PROTEIN, PROBABLE PERMEASE"/>
    <property type="match status" value="1"/>
</dbReference>
<evidence type="ECO:0000313" key="3">
    <source>
        <dbReference type="EMBL" id="MEF7613582.1"/>
    </source>
</evidence>
<evidence type="ECO:0000259" key="2">
    <source>
        <dbReference type="Pfam" id="PF02698"/>
    </source>
</evidence>
<sequence length="272" mass="29746">MNDLFLLLGIESWKAALNALVMPPAPFLLLSLAGLWLVRRRRTLGLWTLSIGLAASWLGMTVGAGEWLRQVGMPPAAAFGAAQVAQLRSEAAAGQPVAIIVLGAGRERYAPEYGQPNLRPLTMERLRYGVWLGRQTGAPVGFTGGVGHGSMPGPSEGDIAERIAAQEFGLPLRWVEKRSRDTRENGRFMVEQLQRDGIRKAVLVTHDMHMPRSLRAFREAAAQAGMALEVVPAPAGLASRGEPDFTRWMPSTEGVTVNRYFWHEKLGWWAGA</sequence>
<comment type="caution">
    <text evidence="3">The sequence shown here is derived from an EMBL/GenBank/DDBJ whole genome shotgun (WGS) entry which is preliminary data.</text>
</comment>
<dbReference type="GO" id="GO:0043164">
    <property type="term" value="P:Gram-negative-bacterium-type cell wall biogenesis"/>
    <property type="evidence" value="ECO:0007669"/>
    <property type="project" value="TreeGrafter"/>
</dbReference>
<accession>A0AAW9QA36</accession>
<reference evidence="3 4" key="1">
    <citation type="submission" date="2024-02" db="EMBL/GenBank/DDBJ databases">
        <title>Genome sequence of Aquincola sp. MAHUQ-54.</title>
        <authorList>
            <person name="Huq M.A."/>
        </authorList>
    </citation>
    <scope>NUCLEOTIDE SEQUENCE [LARGE SCALE GENOMIC DNA]</scope>
    <source>
        <strain evidence="3 4">MAHUQ-54</strain>
    </source>
</reference>
<evidence type="ECO:0000256" key="1">
    <source>
        <dbReference type="SAM" id="Phobius"/>
    </source>
</evidence>
<dbReference type="InterPro" id="IPR051599">
    <property type="entry name" value="Cell_Envelope_Assoc"/>
</dbReference>
<keyword evidence="4" id="KW-1185">Reference proteome</keyword>
<dbReference type="InterPro" id="IPR014729">
    <property type="entry name" value="Rossmann-like_a/b/a_fold"/>
</dbReference>
<gene>
    <name evidence="3" type="ORF">V4F39_06620</name>
</gene>
<name>A0AAW9QA36_9BURK</name>
<keyword evidence="1" id="KW-0472">Membrane</keyword>
<feature type="domain" description="DUF218" evidence="2">
    <location>
        <begin position="98"/>
        <end position="267"/>
    </location>
</feature>
<keyword evidence="1" id="KW-1133">Transmembrane helix</keyword>
<organism evidence="3 4">
    <name type="scientific">Aquincola agrisoli</name>
    <dbReference type="NCBI Taxonomy" id="3119538"/>
    <lineage>
        <taxon>Bacteria</taxon>
        <taxon>Pseudomonadati</taxon>
        <taxon>Pseudomonadota</taxon>
        <taxon>Betaproteobacteria</taxon>
        <taxon>Burkholderiales</taxon>
        <taxon>Sphaerotilaceae</taxon>
        <taxon>Aquincola</taxon>
    </lineage>
</organism>
<dbReference type="GO" id="GO:0005886">
    <property type="term" value="C:plasma membrane"/>
    <property type="evidence" value="ECO:0007669"/>
    <property type="project" value="TreeGrafter"/>
</dbReference>
<dbReference type="Proteomes" id="UP001336250">
    <property type="component" value="Unassembled WGS sequence"/>
</dbReference>
<dbReference type="Gene3D" id="3.40.50.620">
    <property type="entry name" value="HUPs"/>
    <property type="match status" value="1"/>
</dbReference>
<feature type="transmembrane region" description="Helical" evidence="1">
    <location>
        <begin position="44"/>
        <end position="65"/>
    </location>
</feature>
<dbReference type="Pfam" id="PF02698">
    <property type="entry name" value="DUF218"/>
    <property type="match status" value="1"/>
</dbReference>
<keyword evidence="1" id="KW-0812">Transmembrane</keyword>
<dbReference type="EMBL" id="JAZIBG010000019">
    <property type="protein sequence ID" value="MEF7613582.1"/>
    <property type="molecule type" value="Genomic_DNA"/>
</dbReference>
<dbReference type="PANTHER" id="PTHR30336:SF4">
    <property type="entry name" value="ENVELOPE BIOGENESIS FACTOR ELYC"/>
    <property type="match status" value="1"/>
</dbReference>
<dbReference type="AlphaFoldDB" id="A0AAW9QA36"/>
<dbReference type="GO" id="GO:0000270">
    <property type="term" value="P:peptidoglycan metabolic process"/>
    <property type="evidence" value="ECO:0007669"/>
    <property type="project" value="TreeGrafter"/>
</dbReference>
<proteinExistence type="predicted"/>
<feature type="transmembrane region" description="Helical" evidence="1">
    <location>
        <begin position="15"/>
        <end position="37"/>
    </location>
</feature>